<keyword evidence="2" id="KW-1185">Reference proteome</keyword>
<dbReference type="EMBL" id="CP061800">
    <property type="protein sequence ID" value="QTA85157.1"/>
    <property type="molecule type" value="Genomic_DNA"/>
</dbReference>
<sequence>MFNRTGRKVYEFYKKNSDRKGGYEKISFHLSENLISFVCPRVAKIYARPLSP</sequence>
<accession>A0A975BGT9</accession>
<evidence type="ECO:0000313" key="2">
    <source>
        <dbReference type="Proteomes" id="UP000663722"/>
    </source>
</evidence>
<gene>
    <name evidence="1" type="ORF">dnm_011620</name>
</gene>
<name>A0A975BGT9_9BACT</name>
<reference evidence="1" key="1">
    <citation type="journal article" date="2021" name="Microb. Physiol.">
        <title>Proteogenomic Insights into the Physiology of Marine, Sulfate-Reducing, Filamentous Desulfonema limicola and Desulfonema magnum.</title>
        <authorList>
            <person name="Schnaars V."/>
            <person name="Wohlbrand L."/>
            <person name="Scheve S."/>
            <person name="Hinrichs C."/>
            <person name="Reinhardt R."/>
            <person name="Rabus R."/>
        </authorList>
    </citation>
    <scope>NUCLEOTIDE SEQUENCE</scope>
    <source>
        <strain evidence="1">4be13</strain>
    </source>
</reference>
<dbReference type="AlphaFoldDB" id="A0A975BGT9"/>
<protein>
    <submittedName>
        <fullName evidence="1">Uncharacterized protein</fullName>
    </submittedName>
</protein>
<dbReference type="Proteomes" id="UP000663722">
    <property type="component" value="Chromosome"/>
</dbReference>
<evidence type="ECO:0000313" key="1">
    <source>
        <dbReference type="EMBL" id="QTA85157.1"/>
    </source>
</evidence>
<organism evidence="1 2">
    <name type="scientific">Desulfonema magnum</name>
    <dbReference type="NCBI Taxonomy" id="45655"/>
    <lineage>
        <taxon>Bacteria</taxon>
        <taxon>Pseudomonadati</taxon>
        <taxon>Thermodesulfobacteriota</taxon>
        <taxon>Desulfobacteria</taxon>
        <taxon>Desulfobacterales</taxon>
        <taxon>Desulfococcaceae</taxon>
        <taxon>Desulfonema</taxon>
    </lineage>
</organism>
<dbReference type="KEGG" id="dmm:dnm_011620"/>
<proteinExistence type="predicted"/>